<feature type="signal peptide" evidence="2">
    <location>
        <begin position="1"/>
        <end position="23"/>
    </location>
</feature>
<proteinExistence type="predicted"/>
<evidence type="ECO:0008006" key="5">
    <source>
        <dbReference type="Google" id="ProtNLM"/>
    </source>
</evidence>
<sequence>MKLTSLTLIAVCMAALTSHPSFADCVDITGSTKTEERSGIAKDGAHAPMEGSQTTQAQANAAGANAPQKEGGILPLAKNPNLATSEQDMVAQQHGEKTAAAKARKEKCD</sequence>
<protein>
    <recommendedName>
        <fullName evidence="5">PsiF repeat-containing protein</fullName>
    </recommendedName>
</protein>
<feature type="region of interest" description="Disordered" evidence="1">
    <location>
        <begin position="33"/>
        <end position="109"/>
    </location>
</feature>
<feature type="compositionally biased region" description="Low complexity" evidence="1">
    <location>
        <begin position="53"/>
        <end position="66"/>
    </location>
</feature>
<gene>
    <name evidence="3" type="ORF">AM571_PC00400</name>
</gene>
<evidence type="ECO:0000256" key="2">
    <source>
        <dbReference type="SAM" id="SignalP"/>
    </source>
</evidence>
<organism evidence="3 4">
    <name type="scientific">Rhizobium etli 8C-3</name>
    <dbReference type="NCBI Taxonomy" id="538025"/>
    <lineage>
        <taxon>Bacteria</taxon>
        <taxon>Pseudomonadati</taxon>
        <taxon>Pseudomonadota</taxon>
        <taxon>Alphaproteobacteria</taxon>
        <taxon>Hyphomicrobiales</taxon>
        <taxon>Rhizobiaceae</taxon>
        <taxon>Rhizobium/Agrobacterium group</taxon>
        <taxon>Rhizobium</taxon>
    </lineage>
</organism>
<dbReference type="Proteomes" id="UP000185109">
    <property type="component" value="Plasmid pRsp8C3c"/>
</dbReference>
<evidence type="ECO:0000256" key="1">
    <source>
        <dbReference type="SAM" id="MobiDB-lite"/>
    </source>
</evidence>
<feature type="chain" id="PRO_5009862681" description="PsiF repeat-containing protein" evidence="2">
    <location>
        <begin position="24"/>
        <end position="109"/>
    </location>
</feature>
<dbReference type="EMBL" id="CP017244">
    <property type="protein sequence ID" value="APO78140.1"/>
    <property type="molecule type" value="Genomic_DNA"/>
</dbReference>
<evidence type="ECO:0000313" key="4">
    <source>
        <dbReference type="Proteomes" id="UP000185109"/>
    </source>
</evidence>
<feature type="compositionally biased region" description="Basic and acidic residues" evidence="1">
    <location>
        <begin position="33"/>
        <end position="45"/>
    </location>
</feature>
<evidence type="ECO:0000313" key="3">
    <source>
        <dbReference type="EMBL" id="APO78140.1"/>
    </source>
</evidence>
<dbReference type="AlphaFoldDB" id="A0A1L5PDN6"/>
<accession>A0A1L5PDN6</accession>
<keyword evidence="2" id="KW-0732">Signal</keyword>
<geneLocation type="plasmid" evidence="4">
    <name>prsp8c3c</name>
</geneLocation>
<keyword evidence="3" id="KW-0614">Plasmid</keyword>
<name>A0A1L5PDN6_RHIET</name>
<reference evidence="3 4" key="1">
    <citation type="submission" date="2016-09" db="EMBL/GenBank/DDBJ databases">
        <title>The complete genome sequences of Rhizobium gallicum, symbiovars gallicum and phaseoli, symbionts associated to common bean (Phaseolus vulgaris).</title>
        <authorList>
            <person name="Bustos P."/>
            <person name="Santamaria R.I."/>
            <person name="Perez-Carrascal O.M."/>
            <person name="Juarez S."/>
            <person name="Lozano L."/>
            <person name="Martinez-Flores I."/>
            <person name="Martinez-Romero E."/>
            <person name="Cevallos M."/>
            <person name="Romero D."/>
            <person name="Davila G."/>
            <person name="Gonzalez V."/>
        </authorList>
    </citation>
    <scope>NUCLEOTIDE SEQUENCE [LARGE SCALE GENOMIC DNA]</scope>
    <source>
        <strain evidence="3 4">8C-3</strain>
        <plasmid evidence="4">Plasmid prsp8c3c</plasmid>
    </source>
</reference>